<gene>
    <name evidence="1" type="ORF">KP509_01G072200</name>
</gene>
<dbReference type="OMA" id="KWKEEHY"/>
<dbReference type="EMBL" id="CM035406">
    <property type="protein sequence ID" value="KAH7446747.1"/>
    <property type="molecule type" value="Genomic_DNA"/>
</dbReference>
<dbReference type="Proteomes" id="UP000825935">
    <property type="component" value="Chromosome 1"/>
</dbReference>
<evidence type="ECO:0000313" key="1">
    <source>
        <dbReference type="EMBL" id="KAH7446747.1"/>
    </source>
</evidence>
<reference evidence="1" key="1">
    <citation type="submission" date="2021-08" db="EMBL/GenBank/DDBJ databases">
        <title>WGS assembly of Ceratopteris richardii.</title>
        <authorList>
            <person name="Marchant D.B."/>
            <person name="Chen G."/>
            <person name="Jenkins J."/>
            <person name="Shu S."/>
            <person name="Leebens-Mack J."/>
            <person name="Grimwood J."/>
            <person name="Schmutz J."/>
            <person name="Soltis P."/>
            <person name="Soltis D."/>
            <person name="Chen Z.-H."/>
        </authorList>
    </citation>
    <scope>NUCLEOTIDE SEQUENCE</scope>
    <source>
        <strain evidence="1">Whitten #5841</strain>
        <tissue evidence="1">Leaf</tissue>
    </source>
</reference>
<keyword evidence="2" id="KW-1185">Reference proteome</keyword>
<organism evidence="1 2">
    <name type="scientific">Ceratopteris richardii</name>
    <name type="common">Triangle waterfern</name>
    <dbReference type="NCBI Taxonomy" id="49495"/>
    <lineage>
        <taxon>Eukaryota</taxon>
        <taxon>Viridiplantae</taxon>
        <taxon>Streptophyta</taxon>
        <taxon>Embryophyta</taxon>
        <taxon>Tracheophyta</taxon>
        <taxon>Polypodiopsida</taxon>
        <taxon>Polypodiidae</taxon>
        <taxon>Polypodiales</taxon>
        <taxon>Pteridineae</taxon>
        <taxon>Pteridaceae</taxon>
        <taxon>Parkerioideae</taxon>
        <taxon>Ceratopteris</taxon>
    </lineage>
</organism>
<accession>A0A8T2VE52</accession>
<protein>
    <submittedName>
        <fullName evidence="1">Uncharacterized protein</fullName>
    </submittedName>
</protein>
<evidence type="ECO:0000313" key="2">
    <source>
        <dbReference type="Proteomes" id="UP000825935"/>
    </source>
</evidence>
<dbReference type="PANTHER" id="PTHR35292:SF13">
    <property type="entry name" value="OS03G0581800 PROTEIN"/>
    <property type="match status" value="1"/>
</dbReference>
<comment type="caution">
    <text evidence="1">The sequence shown here is derived from an EMBL/GenBank/DDBJ whole genome shotgun (WGS) entry which is preliminary data.</text>
</comment>
<sequence>MAWTSSCRRPLSRLIDANQTAIAPSKHNFTRKFAADHHHGPPKVKFWEDPMNPSKWKEEHYVLVSLAGWSLFGYGVYKGFSSLGNKVLEKEQAKV</sequence>
<dbReference type="AlphaFoldDB" id="A0A8T2VE52"/>
<proteinExistence type="predicted"/>
<dbReference type="OrthoDB" id="537257at2759"/>
<dbReference type="PANTHER" id="PTHR35292">
    <property type="entry name" value="EXPRESSED PROTEIN"/>
    <property type="match status" value="1"/>
</dbReference>
<name>A0A8T2VE52_CERRI</name>